<feature type="domain" description="Calcineurin-like phosphoesterase" evidence="7">
    <location>
        <begin position="3"/>
        <end position="208"/>
    </location>
</feature>
<evidence type="ECO:0000256" key="2">
    <source>
        <dbReference type="ARBA" id="ARBA00022519"/>
    </source>
</evidence>
<proteinExistence type="predicted"/>
<dbReference type="CDD" id="cd07398">
    <property type="entry name" value="MPP_YbbF-LpxH"/>
    <property type="match status" value="1"/>
</dbReference>
<dbReference type="Gene3D" id="3.60.21.10">
    <property type="match status" value="1"/>
</dbReference>
<dbReference type="GO" id="GO:0008758">
    <property type="term" value="F:UDP-2,3-diacylglucosamine hydrolase activity"/>
    <property type="evidence" value="ECO:0007669"/>
    <property type="project" value="TreeGrafter"/>
</dbReference>
<evidence type="ECO:0000313" key="8">
    <source>
        <dbReference type="EMBL" id="BDS14064.1"/>
    </source>
</evidence>
<dbReference type="InterPro" id="IPR029052">
    <property type="entry name" value="Metallo-depent_PP-like"/>
</dbReference>
<keyword evidence="2" id="KW-0997">Cell inner membrane</keyword>
<dbReference type="InterPro" id="IPR004843">
    <property type="entry name" value="Calcineurin-like_PHP"/>
</dbReference>
<keyword evidence="6" id="KW-0464">Manganese</keyword>
<dbReference type="PANTHER" id="PTHR34990">
    <property type="entry name" value="UDP-2,3-DIACYLGLUCOSAMINE HYDROLASE-RELATED"/>
    <property type="match status" value="1"/>
</dbReference>
<dbReference type="InterPro" id="IPR043461">
    <property type="entry name" value="LpxH-like"/>
</dbReference>
<evidence type="ECO:0000256" key="6">
    <source>
        <dbReference type="ARBA" id="ARBA00023211"/>
    </source>
</evidence>
<accession>A0A916DUE0</accession>
<evidence type="ECO:0000313" key="9">
    <source>
        <dbReference type="Proteomes" id="UP001060919"/>
    </source>
</evidence>
<gene>
    <name evidence="8" type="ORF">AsAng_0048290</name>
</gene>
<dbReference type="SUPFAM" id="SSF56300">
    <property type="entry name" value="Metallo-dependent phosphatases"/>
    <property type="match status" value="1"/>
</dbReference>
<dbReference type="GO" id="GO:0046872">
    <property type="term" value="F:metal ion binding"/>
    <property type="evidence" value="ECO:0007669"/>
    <property type="project" value="UniProtKB-KW"/>
</dbReference>
<reference evidence="8" key="1">
    <citation type="submission" date="2022-09" db="EMBL/GenBank/DDBJ databases">
        <title>Aureispira anguillicida sp. nov., isolated from Leptocephalus of Japanese eel Anguilla japonica.</title>
        <authorList>
            <person name="Yuasa K."/>
            <person name="Mekata T."/>
            <person name="Ikunari K."/>
        </authorList>
    </citation>
    <scope>NUCLEOTIDE SEQUENCE</scope>
    <source>
        <strain evidence="8">EL160426</strain>
    </source>
</reference>
<name>A0A916DUE0_9BACT</name>
<evidence type="ECO:0000256" key="1">
    <source>
        <dbReference type="ARBA" id="ARBA00022475"/>
    </source>
</evidence>
<dbReference type="KEGG" id="aup:AsAng_0048290"/>
<keyword evidence="9" id="KW-1185">Reference proteome</keyword>
<evidence type="ECO:0000256" key="3">
    <source>
        <dbReference type="ARBA" id="ARBA00022723"/>
    </source>
</evidence>
<dbReference type="GO" id="GO:0009245">
    <property type="term" value="P:lipid A biosynthetic process"/>
    <property type="evidence" value="ECO:0007669"/>
    <property type="project" value="TreeGrafter"/>
</dbReference>
<protein>
    <submittedName>
        <fullName evidence="8">UDP-2,3-diacylglucosamine diphosphatase</fullName>
    </submittedName>
</protein>
<keyword evidence="3" id="KW-0479">Metal-binding</keyword>
<dbReference type="AlphaFoldDB" id="A0A916DUE0"/>
<dbReference type="Proteomes" id="UP001060919">
    <property type="component" value="Chromosome"/>
</dbReference>
<sequence length="258" mass="30483">MKKIYFASDFHLGAPTFEASQKRELKILRWLRSIEHNAEAIFLVGDIFDFWFEYKTVVPKGAIRLLGKLAELSDRGIEIHFFVGNHDIWMFDYFPKELGIQVHHQPLQIELKGKQFFIAHGDGLGPNDYGYKRLKKIFTNRLCQWLFRWFHPDLGIRLANYSSSSSRSAQKEPEYFLGLDKEWLLLYANYKLKQLPQTDFFIFGHRHLPLDILLDNQQSRYLNLGEWFGYCTYVEFDGQNLELKAFENLSFDLATAKH</sequence>
<evidence type="ECO:0000259" key="7">
    <source>
        <dbReference type="Pfam" id="PF00149"/>
    </source>
</evidence>
<organism evidence="8 9">
    <name type="scientific">Aureispira anguillae</name>
    <dbReference type="NCBI Taxonomy" id="2864201"/>
    <lineage>
        <taxon>Bacteria</taxon>
        <taxon>Pseudomonadati</taxon>
        <taxon>Bacteroidota</taxon>
        <taxon>Saprospiria</taxon>
        <taxon>Saprospirales</taxon>
        <taxon>Saprospiraceae</taxon>
        <taxon>Aureispira</taxon>
    </lineage>
</organism>
<dbReference type="Pfam" id="PF00149">
    <property type="entry name" value="Metallophos"/>
    <property type="match status" value="1"/>
</dbReference>
<evidence type="ECO:0000256" key="4">
    <source>
        <dbReference type="ARBA" id="ARBA00022801"/>
    </source>
</evidence>
<dbReference type="RefSeq" id="WP_264789300.1">
    <property type="nucleotide sequence ID" value="NZ_AP026867.1"/>
</dbReference>
<dbReference type="PANTHER" id="PTHR34990:SF1">
    <property type="entry name" value="UDP-2,3-DIACYLGLUCOSAMINE HYDROLASE"/>
    <property type="match status" value="1"/>
</dbReference>
<keyword evidence="4" id="KW-0378">Hydrolase</keyword>
<evidence type="ECO:0000256" key="5">
    <source>
        <dbReference type="ARBA" id="ARBA00023136"/>
    </source>
</evidence>
<dbReference type="EMBL" id="AP026867">
    <property type="protein sequence ID" value="BDS14064.1"/>
    <property type="molecule type" value="Genomic_DNA"/>
</dbReference>
<keyword evidence="1" id="KW-1003">Cell membrane</keyword>
<dbReference type="GO" id="GO:0016020">
    <property type="term" value="C:membrane"/>
    <property type="evidence" value="ECO:0007669"/>
    <property type="project" value="GOC"/>
</dbReference>
<keyword evidence="5" id="KW-0472">Membrane</keyword>